<dbReference type="Proteomes" id="UP000428803">
    <property type="component" value="Chromosome"/>
</dbReference>
<dbReference type="PANTHER" id="PTHR43712">
    <property type="entry name" value="PUTATIVE (AFU_ORTHOLOGUE AFUA_4G14580)-RELATED"/>
    <property type="match status" value="1"/>
</dbReference>
<evidence type="ECO:0000259" key="4">
    <source>
        <dbReference type="Pfam" id="PF00891"/>
    </source>
</evidence>
<dbReference type="InterPro" id="IPR001077">
    <property type="entry name" value="COMT_C"/>
</dbReference>
<proteinExistence type="predicted"/>
<dbReference type="GO" id="GO:0032259">
    <property type="term" value="P:methylation"/>
    <property type="evidence" value="ECO:0007669"/>
    <property type="project" value="UniProtKB-KW"/>
</dbReference>
<evidence type="ECO:0000256" key="1">
    <source>
        <dbReference type="ARBA" id="ARBA00022603"/>
    </source>
</evidence>
<evidence type="ECO:0000256" key="3">
    <source>
        <dbReference type="ARBA" id="ARBA00022691"/>
    </source>
</evidence>
<keyword evidence="2 5" id="KW-0808">Transferase</keyword>
<dbReference type="SUPFAM" id="SSF53335">
    <property type="entry name" value="S-adenosyl-L-methionine-dependent methyltransferases"/>
    <property type="match status" value="1"/>
</dbReference>
<protein>
    <submittedName>
        <fullName evidence="5">Methyltransferase</fullName>
    </submittedName>
</protein>
<dbReference type="CDD" id="cd02440">
    <property type="entry name" value="AdoMet_MTases"/>
    <property type="match status" value="1"/>
</dbReference>
<feature type="domain" description="O-methyltransferase C-terminal" evidence="4">
    <location>
        <begin position="167"/>
        <end position="352"/>
    </location>
</feature>
<accession>A0A6I6L8X4</accession>
<dbReference type="KEGG" id="slaa:EUU25_10260"/>
<dbReference type="InterPro" id="IPR036390">
    <property type="entry name" value="WH_DNA-bd_sf"/>
</dbReference>
<evidence type="ECO:0000313" key="6">
    <source>
        <dbReference type="Proteomes" id="UP000428803"/>
    </source>
</evidence>
<dbReference type="SUPFAM" id="SSF46785">
    <property type="entry name" value="Winged helix' DNA-binding domain"/>
    <property type="match status" value="1"/>
</dbReference>
<dbReference type="EMBL" id="CP035733">
    <property type="protein sequence ID" value="QGY80968.1"/>
    <property type="molecule type" value="Genomic_DNA"/>
</dbReference>
<name>A0A6I6L8X4_9SPHN</name>
<dbReference type="RefSeq" id="WP_158900715.1">
    <property type="nucleotide sequence ID" value="NZ_CP035733.1"/>
</dbReference>
<dbReference type="AlphaFoldDB" id="A0A6I6L8X4"/>
<dbReference type="GO" id="GO:0008171">
    <property type="term" value="F:O-methyltransferase activity"/>
    <property type="evidence" value="ECO:0007669"/>
    <property type="project" value="InterPro"/>
</dbReference>
<gene>
    <name evidence="5" type="ORF">EUU25_10260</name>
</gene>
<reference evidence="6" key="1">
    <citation type="submission" date="2019-01" db="EMBL/GenBank/DDBJ databases">
        <title>Sphingorhabdus lacus sp.nov., isolated from an oligotrophic freshwater lake.</title>
        <authorList>
            <person name="Park M."/>
        </authorList>
    </citation>
    <scope>NUCLEOTIDE SEQUENCE [LARGE SCALE GENOMIC DNA]</scope>
    <source>
        <strain evidence="6">IMCC1753</strain>
    </source>
</reference>
<dbReference type="Gene3D" id="3.40.50.150">
    <property type="entry name" value="Vaccinia Virus protein VP39"/>
    <property type="match status" value="1"/>
</dbReference>
<dbReference type="PANTHER" id="PTHR43712:SF2">
    <property type="entry name" value="O-METHYLTRANSFERASE CICE"/>
    <property type="match status" value="1"/>
</dbReference>
<keyword evidence="1 5" id="KW-0489">Methyltransferase</keyword>
<sequence>MSEFVDNLTWKSRWVLRRNAILGSPAFQRWASRTPFIRLIARRRAAAQFDMIAGFVYTQILTAFVEAELIPYLQSGLRTVDAIVQFAGLEEDATVRLLKAGQSLKICESPQPGMWTLGEAGAPLSANKGAMAMIRHHHLLYTDLARPLALLGQGRQTETALSAYWTYASKTESDAGAEGYSALMAATQPMVSEQILDAYDFAQHRRILDIGGGSGAFSTAVAASACQLKIGIFDLPGVIAEAEKRLGRDSISADFTLHPGSFKETPIPQGYDLITLVRILHDHDDAVCSALLSKVYAALPYGGRLLVVEPMADTPTAQPMGEAYFGMYLWAMGSGRPRSSQETSAMLRNAGFTTIKPVKTALPIITRAIVAIK</sequence>
<evidence type="ECO:0000313" key="5">
    <source>
        <dbReference type="EMBL" id="QGY80968.1"/>
    </source>
</evidence>
<dbReference type="InterPro" id="IPR016461">
    <property type="entry name" value="COMT-like"/>
</dbReference>
<dbReference type="PROSITE" id="PS51683">
    <property type="entry name" value="SAM_OMT_II"/>
    <property type="match status" value="1"/>
</dbReference>
<dbReference type="Gene3D" id="1.10.10.10">
    <property type="entry name" value="Winged helix-like DNA-binding domain superfamily/Winged helix DNA-binding domain"/>
    <property type="match status" value="1"/>
</dbReference>
<dbReference type="InterPro" id="IPR029063">
    <property type="entry name" value="SAM-dependent_MTases_sf"/>
</dbReference>
<keyword evidence="3" id="KW-0949">S-adenosyl-L-methionine</keyword>
<keyword evidence="6" id="KW-1185">Reference proteome</keyword>
<organism evidence="5 6">
    <name type="scientific">Sphingorhabdus lacus</name>
    <dbReference type="NCBI Taxonomy" id="392610"/>
    <lineage>
        <taxon>Bacteria</taxon>
        <taxon>Pseudomonadati</taxon>
        <taxon>Pseudomonadota</taxon>
        <taxon>Alphaproteobacteria</taxon>
        <taxon>Sphingomonadales</taxon>
        <taxon>Sphingomonadaceae</taxon>
        <taxon>Sphingorhabdus</taxon>
    </lineage>
</organism>
<dbReference type="OrthoDB" id="7418600at2"/>
<dbReference type="InterPro" id="IPR036388">
    <property type="entry name" value="WH-like_DNA-bd_sf"/>
</dbReference>
<dbReference type="Pfam" id="PF00891">
    <property type="entry name" value="Methyltransf_2"/>
    <property type="match status" value="1"/>
</dbReference>
<evidence type="ECO:0000256" key="2">
    <source>
        <dbReference type="ARBA" id="ARBA00022679"/>
    </source>
</evidence>